<keyword evidence="2" id="KW-1185">Reference proteome</keyword>
<protein>
    <submittedName>
        <fullName evidence="1">Uncharacterized protein</fullName>
    </submittedName>
</protein>
<name>A0ABX2V4X5_9BACL</name>
<accession>A0ABX2V4X5</accession>
<sequence>MTGEKYARFREELTNELNRLQVGSSSYRQQTVQKALDLSRHVTAPESLRDRETARHYVKNAQLQMHEDQLEDVAKMMSMAARCAYNSPEGAFSVDMKVKLEEKRNRFKAFGLLIKS</sequence>
<reference evidence="1 2" key="1">
    <citation type="submission" date="2016-03" db="EMBL/GenBank/DDBJ databases">
        <authorList>
            <person name="Cho S.-Y."/>
            <person name="Lim S."/>
            <person name="Kim H."/>
            <person name="Soh E.H."/>
            <person name="Moon J.S."/>
        </authorList>
    </citation>
    <scope>NUCLEOTIDE SEQUENCE [LARGE SCALE GENOMIC DNA]</scope>
    <source>
        <strain evidence="1 2">KCTC 3810</strain>
    </source>
</reference>
<evidence type="ECO:0000313" key="1">
    <source>
        <dbReference type="EMBL" id="OAN10127.1"/>
    </source>
</evidence>
<gene>
    <name evidence="1" type="ORF">A3783_15295</name>
</gene>
<proteinExistence type="predicted"/>
<dbReference type="Proteomes" id="UP000078447">
    <property type="component" value="Unassembled WGS sequence"/>
</dbReference>
<comment type="caution">
    <text evidence="1">The sequence shown here is derived from an EMBL/GenBank/DDBJ whole genome shotgun (WGS) entry which is preliminary data.</text>
</comment>
<dbReference type="RefSeq" id="WP_028105276.1">
    <property type="nucleotide sequence ID" value="NZ_LVVL01000019.1"/>
</dbReference>
<organism evidence="1 2">
    <name type="scientific">Exiguobacterium undae</name>
    <dbReference type="NCBI Taxonomy" id="169177"/>
    <lineage>
        <taxon>Bacteria</taxon>
        <taxon>Bacillati</taxon>
        <taxon>Bacillota</taxon>
        <taxon>Bacilli</taxon>
        <taxon>Bacillales</taxon>
        <taxon>Bacillales Family XII. Incertae Sedis</taxon>
        <taxon>Exiguobacterium</taxon>
    </lineage>
</organism>
<evidence type="ECO:0000313" key="2">
    <source>
        <dbReference type="Proteomes" id="UP000078447"/>
    </source>
</evidence>
<dbReference type="EMBL" id="LVVL01000019">
    <property type="protein sequence ID" value="OAN10127.1"/>
    <property type="molecule type" value="Genomic_DNA"/>
</dbReference>